<dbReference type="GO" id="GO:0016539">
    <property type="term" value="P:intein-mediated protein splicing"/>
    <property type="evidence" value="ECO:0007669"/>
    <property type="project" value="InterPro"/>
</dbReference>
<protein>
    <recommendedName>
        <fullName evidence="3">DOD-type homing endonuclease domain-containing protein</fullName>
    </recommendedName>
</protein>
<keyword evidence="1" id="KW-0068">Autocatalytic cleavage</keyword>
<dbReference type="InterPro" id="IPR027434">
    <property type="entry name" value="Homing_endonucl"/>
</dbReference>
<dbReference type="GO" id="GO:0004512">
    <property type="term" value="F:inositol-3-phosphate synthase activity"/>
    <property type="evidence" value="ECO:0007669"/>
    <property type="project" value="TreeGrafter"/>
</dbReference>
<dbReference type="InterPro" id="IPR030934">
    <property type="entry name" value="Intein_C"/>
</dbReference>
<dbReference type="InterPro" id="IPR013021">
    <property type="entry name" value="Myo-inos-1-P_Synthase_GAPDH"/>
</dbReference>
<dbReference type="NCBIfam" id="TIGR01445">
    <property type="entry name" value="intein_Nterm"/>
    <property type="match status" value="1"/>
</dbReference>
<dbReference type="PANTHER" id="PTHR43125">
    <property type="entry name" value="INOSITOL-3-PHOSPHATE SYNTHASE"/>
    <property type="match status" value="1"/>
</dbReference>
<dbReference type="Pfam" id="PF01658">
    <property type="entry name" value="Inos-1-P_synth"/>
    <property type="match status" value="1"/>
</dbReference>
<dbReference type="InterPro" id="IPR006142">
    <property type="entry name" value="INTEIN"/>
</dbReference>
<dbReference type="InterPro" id="IPR036291">
    <property type="entry name" value="NAD(P)-bd_dom_sf"/>
</dbReference>
<dbReference type="SUPFAM" id="SSF51735">
    <property type="entry name" value="NAD(P)-binding Rossmann-fold domains"/>
    <property type="match status" value="1"/>
</dbReference>
<dbReference type="Gene3D" id="3.40.50.720">
    <property type="entry name" value="NAD(P)-binding Rossmann-like Domain"/>
    <property type="match status" value="2"/>
</dbReference>
<name>A0A147JTT6_HADYE</name>
<sequence length="825" mass="92009">MGEIRLAIVGVGNCASSLIQGLEYYKEAREDQFVPGLMHVNFGGYHIRDIKPVAAFDVDANKVGLDLSQAIFTPPNCTKKFCDVPKLGVEVMKGPVLDGLGKYLRPVIPVDPTQKPVDVAQELRRARADILVSYLPVGSFEASRYYAQQAIEAGCGYVNCIPEFIVSGKEWGERFRKAGLPCAGDDIKSQVGATILHRTLAKLLIDRGVKLEESYQLNIGGNSVTGDEEILLEVDGRVIRTRIGDFIDEMMKKYPPTVRDGKDVLDTGSIKEKIRCFTVTDDYRVELAPVTKLIRHKISEPLLEVTLREGNRIKITQDHNLFTLDDEGKLKSIPANELKAGKTFIVVPTRLPHDGGAITYVDLTPYLSDSWAASIEGEFLSIHDHPEIRIPVKFPITREFLRIVGLWLADGSFDGGGSSNLEIAVGNDPECMQVVERWASDFNVQWKRRGKKEGAVRIMPKTLASIMKKVFELSGDCYTKRVPSWVFNLPAEQVAEVLKGYFSGDGCAIGKQVKCSSVSPLLIRDIQTLLLKLGIDSTVFVESPRNSSRGPSSSSSQVWHCTISSQEALKTFVEKVGFIQSHRNELVKKVVDKREFEKSFIPRIRLISEAGIKPATAHQLTAIEKRVILAQLDQVKDRTIRERLEKICNGDVKFVKVKDIKRLDPKPQYVYDLSVKGYERFVCSNILVHNTDFLNMLEEERLSSKRVSKTEAVSSQVPYEVPLRIGPSDYVPFLKDNKVCYIYLRGRKFGDIPLTIDVKLSVEDSPNSAGVVIDAIRAVKLALDRGISGPLIGVSAYFFKHPPVQLPDEQARQAVEDFIAGRRDS</sequence>
<dbReference type="CDD" id="cd00081">
    <property type="entry name" value="Hint"/>
    <property type="match status" value="1"/>
</dbReference>
<dbReference type="PROSITE" id="PS50818">
    <property type="entry name" value="INTEIN_C_TER"/>
    <property type="match status" value="1"/>
</dbReference>
<dbReference type="GO" id="GO:0006021">
    <property type="term" value="P:inositol biosynthetic process"/>
    <property type="evidence" value="ECO:0007669"/>
    <property type="project" value="TreeGrafter"/>
</dbReference>
<dbReference type="PROSITE" id="PS50819">
    <property type="entry name" value="INTEIN_ENDONUCLEASE"/>
    <property type="match status" value="1"/>
</dbReference>
<keyword evidence="2" id="KW-0651">Protein splicing</keyword>
<dbReference type="InterPro" id="IPR004042">
    <property type="entry name" value="Intein_endonuc_central"/>
</dbReference>
<dbReference type="SMART" id="SM00305">
    <property type="entry name" value="HintC"/>
    <property type="match status" value="1"/>
</dbReference>
<dbReference type="EMBL" id="LQMQ01000053">
    <property type="protein sequence ID" value="KUO39883.1"/>
    <property type="molecule type" value="Genomic_DNA"/>
</dbReference>
<dbReference type="InterPro" id="IPR003586">
    <property type="entry name" value="Hint_dom_C"/>
</dbReference>
<evidence type="ECO:0000313" key="5">
    <source>
        <dbReference type="Proteomes" id="UP000074294"/>
    </source>
</evidence>
<dbReference type="STRING" id="1776334.APZ16_01210"/>
<dbReference type="SMART" id="SM00306">
    <property type="entry name" value="HintN"/>
    <property type="match status" value="1"/>
</dbReference>
<feature type="domain" description="DOD-type homing endonuclease" evidence="3">
    <location>
        <begin position="403"/>
        <end position="535"/>
    </location>
</feature>
<dbReference type="GO" id="GO:0004519">
    <property type="term" value="F:endonuclease activity"/>
    <property type="evidence" value="ECO:0007669"/>
    <property type="project" value="InterPro"/>
</dbReference>
<dbReference type="InterPro" id="IPR004860">
    <property type="entry name" value="LAGLIDADG_dom"/>
</dbReference>
<dbReference type="AlphaFoldDB" id="A0A147JTT6"/>
<dbReference type="Pfam" id="PF14890">
    <property type="entry name" value="Intein_splicing"/>
    <property type="match status" value="1"/>
</dbReference>
<dbReference type="SUPFAM" id="SSF55608">
    <property type="entry name" value="Homing endonucleases"/>
    <property type="match status" value="1"/>
</dbReference>
<dbReference type="SUPFAM" id="SSF55347">
    <property type="entry name" value="Glyceraldehyde-3-phosphate dehydrogenase-like, C-terminal domain"/>
    <property type="match status" value="2"/>
</dbReference>
<gene>
    <name evidence="4" type="ORF">APZ16_01210</name>
</gene>
<accession>A0A147JTT6</accession>
<dbReference type="Pfam" id="PF14528">
    <property type="entry name" value="LAGLIDADG_3"/>
    <property type="match status" value="1"/>
</dbReference>
<evidence type="ECO:0000256" key="2">
    <source>
        <dbReference type="ARBA" id="ARBA00023000"/>
    </source>
</evidence>
<dbReference type="Proteomes" id="UP000074294">
    <property type="component" value="Unassembled WGS sequence"/>
</dbReference>
<evidence type="ECO:0000259" key="3">
    <source>
        <dbReference type="PROSITE" id="PS50819"/>
    </source>
</evidence>
<dbReference type="PANTHER" id="PTHR43125:SF1">
    <property type="entry name" value="INOSITOL-3-PHOSPHATE SYNTHASE"/>
    <property type="match status" value="1"/>
</dbReference>
<dbReference type="InterPro" id="IPR003587">
    <property type="entry name" value="Hint_dom_N"/>
</dbReference>
<evidence type="ECO:0000256" key="1">
    <source>
        <dbReference type="ARBA" id="ARBA00022813"/>
    </source>
</evidence>
<reference evidence="4 5" key="1">
    <citation type="journal article" date="2016" name="Nat. Microbiol.">
        <title>Genomic inference of the metabolism of cosmopolitan subsurface Archaea, Hadesarchaea.</title>
        <authorList>
            <person name="Baker B.J."/>
            <person name="Saw J.H."/>
            <person name="Lind A.E."/>
            <person name="Lazar C.S."/>
            <person name="Hinrichs K.-U."/>
            <person name="Teske A.P."/>
            <person name="Ettema T.J."/>
        </authorList>
    </citation>
    <scope>NUCLEOTIDE SEQUENCE [LARGE SCALE GENOMIC DNA]</scope>
</reference>
<dbReference type="SUPFAM" id="SSF51294">
    <property type="entry name" value="Hedgehog/intein (Hint) domain"/>
    <property type="match status" value="1"/>
</dbReference>
<dbReference type="Gene3D" id="3.10.28.10">
    <property type="entry name" value="Homing endonucleases"/>
    <property type="match status" value="1"/>
</dbReference>
<dbReference type="PROSITE" id="PS50817">
    <property type="entry name" value="INTEIN_N_TER"/>
    <property type="match status" value="1"/>
</dbReference>
<dbReference type="PRINTS" id="PR00379">
    <property type="entry name" value="INTEIN"/>
</dbReference>
<dbReference type="InterPro" id="IPR052199">
    <property type="entry name" value="MIPS"/>
</dbReference>
<dbReference type="Gene3D" id="3.30.360.10">
    <property type="entry name" value="Dihydrodipicolinate Reductase, domain 2"/>
    <property type="match status" value="1"/>
</dbReference>
<evidence type="ECO:0000313" key="4">
    <source>
        <dbReference type="EMBL" id="KUO39883.1"/>
    </source>
</evidence>
<dbReference type="InterPro" id="IPR036844">
    <property type="entry name" value="Hint_dom_sf"/>
</dbReference>
<dbReference type="InterPro" id="IPR006141">
    <property type="entry name" value="Intein_N"/>
</dbReference>
<proteinExistence type="predicted"/>
<comment type="caution">
    <text evidence="4">The sequence shown here is derived from an EMBL/GenBank/DDBJ whole genome shotgun (WGS) entry which is preliminary data.</text>
</comment>
<organism evidence="4 5">
    <name type="scientific">Hadarchaeum yellowstonense</name>
    <dbReference type="NCBI Taxonomy" id="1776334"/>
    <lineage>
        <taxon>Archaea</taxon>
        <taxon>Methanobacteriati</taxon>
        <taxon>Candidatus Hadarchaeota</taxon>
        <taxon>Candidatus Hadarchaeia</taxon>
        <taxon>Candidatus Hadarchaeales</taxon>
        <taxon>Candidatus Hadarchaeaceae</taxon>
        <taxon>Candidatus Hadarchaeum</taxon>
    </lineage>
</organism>
<dbReference type="Gene3D" id="2.170.16.10">
    <property type="entry name" value="Hedgehog/Intein (Hint) domain"/>
    <property type="match status" value="1"/>
</dbReference>